<feature type="region of interest" description="Disordered" evidence="1">
    <location>
        <begin position="155"/>
        <end position="178"/>
    </location>
</feature>
<proteinExistence type="predicted"/>
<accession>A0A9P5LAC0</accession>
<evidence type="ECO:0000313" key="3">
    <source>
        <dbReference type="Proteomes" id="UP000722485"/>
    </source>
</evidence>
<gene>
    <name evidence="2" type="ORF">G7Z17_g11347</name>
</gene>
<evidence type="ECO:0000313" key="2">
    <source>
        <dbReference type="EMBL" id="KAF7542705.1"/>
    </source>
</evidence>
<dbReference type="Proteomes" id="UP000722485">
    <property type="component" value="Unassembled WGS sequence"/>
</dbReference>
<keyword evidence="3" id="KW-1185">Reference proteome</keyword>
<feature type="region of interest" description="Disordered" evidence="1">
    <location>
        <begin position="424"/>
        <end position="444"/>
    </location>
</feature>
<dbReference type="OrthoDB" id="2537141at2759"/>
<feature type="compositionally biased region" description="Basic and acidic residues" evidence="1">
    <location>
        <begin position="58"/>
        <end position="68"/>
    </location>
</feature>
<dbReference type="EMBL" id="JAANBB010000420">
    <property type="protein sequence ID" value="KAF7542705.1"/>
    <property type="molecule type" value="Genomic_DNA"/>
</dbReference>
<feature type="region of interest" description="Disordered" evidence="1">
    <location>
        <begin position="1"/>
        <end position="36"/>
    </location>
</feature>
<feature type="region of interest" description="Disordered" evidence="1">
    <location>
        <begin position="49"/>
        <end position="68"/>
    </location>
</feature>
<dbReference type="AlphaFoldDB" id="A0A9P5LAC0"/>
<protein>
    <submittedName>
        <fullName evidence="2">Uncharacterized protein</fullName>
    </submittedName>
</protein>
<feature type="compositionally biased region" description="Low complexity" evidence="1">
    <location>
        <begin position="104"/>
        <end position="116"/>
    </location>
</feature>
<feature type="region of interest" description="Disordered" evidence="1">
    <location>
        <begin position="80"/>
        <end position="122"/>
    </location>
</feature>
<reference evidence="2" key="1">
    <citation type="submission" date="2020-03" db="EMBL/GenBank/DDBJ databases">
        <title>Draft Genome Sequence of Cylindrodendrum hubeiense.</title>
        <authorList>
            <person name="Buettner E."/>
            <person name="Kellner H."/>
        </authorList>
    </citation>
    <scope>NUCLEOTIDE SEQUENCE</scope>
    <source>
        <strain evidence="2">IHI 201604</strain>
    </source>
</reference>
<evidence type="ECO:0000256" key="1">
    <source>
        <dbReference type="SAM" id="MobiDB-lite"/>
    </source>
</evidence>
<sequence>MAVTIDHAEGPIDSSGRYDELQGSTQPSLKIRPAVNSSLPLRDTVCQSENNAQASDCEEPKRAPQRDQLEHEEICALTSNNDSKRTTTACIPSNNLLDSQQDLSSARNAPRSASRSQTPEHITQALIETGVYDGTKGLLEKLKIRQRNQLTQETEGAGDFTGDVGNTTPTPRAPTYEDKGVMVTPWSQSSRRHIPELPPQVIIQHDSEEIREDTSACRFHKSIGICFDFDPDTIRSPYRDAAINVTEAQDEIPELPNLSSFNVAGPRDWANAETRDLFENLQGGDTYARSLVRDERNNELNSSFWQGQPCSQPALNGTAVPEYEQYAFEAPAPFEFATGDGSFRWGSLSGDPYGIHSTSFEYPSFRSFEARRVETLEQANNGPPVFGRELLATPSSVDETMKNFIERTEAEMLLKWDDEQRWQETGGWEGEQNPELEEGRYDSRDVGEDIEMASFWQRSRFM</sequence>
<comment type="caution">
    <text evidence="2">The sequence shown here is derived from an EMBL/GenBank/DDBJ whole genome shotgun (WGS) entry which is preliminary data.</text>
</comment>
<feature type="compositionally biased region" description="Basic and acidic residues" evidence="1">
    <location>
        <begin position="1"/>
        <end position="20"/>
    </location>
</feature>
<name>A0A9P5LAC0_9HYPO</name>
<organism evidence="2 3">
    <name type="scientific">Cylindrodendrum hubeiense</name>
    <dbReference type="NCBI Taxonomy" id="595255"/>
    <lineage>
        <taxon>Eukaryota</taxon>
        <taxon>Fungi</taxon>
        <taxon>Dikarya</taxon>
        <taxon>Ascomycota</taxon>
        <taxon>Pezizomycotina</taxon>
        <taxon>Sordariomycetes</taxon>
        <taxon>Hypocreomycetidae</taxon>
        <taxon>Hypocreales</taxon>
        <taxon>Nectriaceae</taxon>
        <taxon>Cylindrodendrum</taxon>
    </lineage>
</organism>
<feature type="compositionally biased region" description="Polar residues" evidence="1">
    <location>
        <begin position="80"/>
        <end position="103"/>
    </location>
</feature>